<dbReference type="Pfam" id="PF00743">
    <property type="entry name" value="FMO-like"/>
    <property type="match status" value="2"/>
</dbReference>
<dbReference type="EMBL" id="CADEBD010000344">
    <property type="protein sequence ID" value="CAB3248992.1"/>
    <property type="molecule type" value="Genomic_DNA"/>
</dbReference>
<dbReference type="AlphaFoldDB" id="A0A8S1AUK6"/>
<comment type="cofactor">
    <cofactor evidence="1 8">
        <name>FAD</name>
        <dbReference type="ChEBI" id="CHEBI:57692"/>
    </cofactor>
</comment>
<evidence type="ECO:0000256" key="7">
    <source>
        <dbReference type="ARBA" id="ARBA00023033"/>
    </source>
</evidence>
<dbReference type="Gene3D" id="3.50.50.60">
    <property type="entry name" value="FAD/NAD(P)-binding domain"/>
    <property type="match status" value="2"/>
</dbReference>
<accession>A0A8S1AUK6</accession>
<evidence type="ECO:0000256" key="3">
    <source>
        <dbReference type="ARBA" id="ARBA00022630"/>
    </source>
</evidence>
<evidence type="ECO:0000313" key="9">
    <source>
        <dbReference type="EMBL" id="CAB3248992.1"/>
    </source>
</evidence>
<dbReference type="InterPro" id="IPR050346">
    <property type="entry name" value="FMO-like"/>
</dbReference>
<comment type="similarity">
    <text evidence="2 8">Belongs to the FMO family.</text>
</comment>
<evidence type="ECO:0000256" key="2">
    <source>
        <dbReference type="ARBA" id="ARBA00009183"/>
    </source>
</evidence>
<keyword evidence="5" id="KW-0521">NADP</keyword>
<name>A0A8S1AUK6_ARCPL</name>
<evidence type="ECO:0000313" key="10">
    <source>
        <dbReference type="Proteomes" id="UP000494256"/>
    </source>
</evidence>
<dbReference type="PRINTS" id="PR00370">
    <property type="entry name" value="FMOXYGENASE"/>
</dbReference>
<gene>
    <name evidence="9" type="ORF">APLA_LOCUS12626</name>
</gene>
<dbReference type="InterPro" id="IPR000960">
    <property type="entry name" value="Flavin_mOase"/>
</dbReference>
<sequence>MSKRVCVIGAGIAGISSARYLKEEGINFTVFEATRYLGGTWRYDPRVGIDENGLPIHTSMYKRLRTNLPKPTMELGGYPLSDSLPSFPSWEDYYQYLLDYAKHYDIEKYIKFLHKVILVRRKDDTWKVKYENVITKEVFEEEFDFVIVGNGHFSKPRMPKIPGENLFKGTIIHSHDFRVTDPYRDRRVLVVGAGPSGMDIGLHVGDVSKTLIHSQHSKVKFRTPFPPHYIEKPDIKEFNETGAIFVDGTFEQVDDVIYCTGFEYDYGFLDESCGLTIKTDVLYPLHQYMVNIRQPTMIIMGLVVRACLVIALDAQARYSTALVKGDFKLPSEAEMMQIWEKRMEEISAKNLRPSFIHVLAAKEDEYYEGLSIESGIERVPPVMYKIRAMDTEAKLENLYTFRDYEYIIIDDHNFTRRKEQRTFNQSTLVS</sequence>
<evidence type="ECO:0000256" key="8">
    <source>
        <dbReference type="RuleBase" id="RU361177"/>
    </source>
</evidence>
<keyword evidence="3 8" id="KW-0285">Flavoprotein</keyword>
<dbReference type="OrthoDB" id="277029at2759"/>
<evidence type="ECO:0000256" key="1">
    <source>
        <dbReference type="ARBA" id="ARBA00001974"/>
    </source>
</evidence>
<dbReference type="GO" id="GO:0050660">
    <property type="term" value="F:flavin adenine dinucleotide binding"/>
    <property type="evidence" value="ECO:0007669"/>
    <property type="project" value="InterPro"/>
</dbReference>
<organism evidence="9 10">
    <name type="scientific">Arctia plantaginis</name>
    <name type="common">Wood tiger moth</name>
    <name type="synonym">Phalaena plantaginis</name>
    <dbReference type="NCBI Taxonomy" id="874455"/>
    <lineage>
        <taxon>Eukaryota</taxon>
        <taxon>Metazoa</taxon>
        <taxon>Ecdysozoa</taxon>
        <taxon>Arthropoda</taxon>
        <taxon>Hexapoda</taxon>
        <taxon>Insecta</taxon>
        <taxon>Pterygota</taxon>
        <taxon>Neoptera</taxon>
        <taxon>Endopterygota</taxon>
        <taxon>Lepidoptera</taxon>
        <taxon>Glossata</taxon>
        <taxon>Ditrysia</taxon>
        <taxon>Noctuoidea</taxon>
        <taxon>Erebidae</taxon>
        <taxon>Arctiinae</taxon>
        <taxon>Arctia</taxon>
    </lineage>
</organism>
<keyword evidence="6 8" id="KW-0560">Oxidoreductase</keyword>
<dbReference type="GO" id="GO:0050661">
    <property type="term" value="F:NADP binding"/>
    <property type="evidence" value="ECO:0007669"/>
    <property type="project" value="InterPro"/>
</dbReference>
<protein>
    <recommendedName>
        <fullName evidence="8">Flavin-containing monooxygenase</fullName>
        <ecNumber evidence="8">1.-.-.-</ecNumber>
    </recommendedName>
</protein>
<dbReference type="Proteomes" id="UP000494256">
    <property type="component" value="Unassembled WGS sequence"/>
</dbReference>
<proteinExistence type="inferred from homology"/>
<dbReference type="PANTHER" id="PTHR23023">
    <property type="entry name" value="DIMETHYLANILINE MONOOXYGENASE"/>
    <property type="match status" value="1"/>
</dbReference>
<keyword evidence="7 8" id="KW-0503">Monooxygenase</keyword>
<dbReference type="FunFam" id="3.50.50.60:FF:000138">
    <property type="entry name" value="Flavin-containing monooxygenase"/>
    <property type="match status" value="1"/>
</dbReference>
<keyword evidence="4 8" id="KW-0274">FAD</keyword>
<dbReference type="GO" id="GO:0004499">
    <property type="term" value="F:N,N-dimethylaniline monooxygenase activity"/>
    <property type="evidence" value="ECO:0007669"/>
    <property type="project" value="InterPro"/>
</dbReference>
<dbReference type="InterPro" id="IPR020946">
    <property type="entry name" value="Flavin_mOase-like"/>
</dbReference>
<dbReference type="EC" id="1.-.-.-" evidence="8"/>
<reference evidence="9 10" key="1">
    <citation type="submission" date="2020-04" db="EMBL/GenBank/DDBJ databases">
        <authorList>
            <person name="Wallbank WR R."/>
            <person name="Pardo Diaz C."/>
            <person name="Kozak K."/>
            <person name="Martin S."/>
            <person name="Jiggins C."/>
            <person name="Moest M."/>
            <person name="Warren A I."/>
            <person name="Byers J.R.P. K."/>
            <person name="Montejo-Kovacevich G."/>
            <person name="Yen C E."/>
        </authorList>
    </citation>
    <scope>NUCLEOTIDE SEQUENCE [LARGE SCALE GENOMIC DNA]</scope>
</reference>
<dbReference type="PIRSF" id="PIRSF000332">
    <property type="entry name" value="FMO"/>
    <property type="match status" value="1"/>
</dbReference>
<evidence type="ECO:0000256" key="5">
    <source>
        <dbReference type="ARBA" id="ARBA00022857"/>
    </source>
</evidence>
<comment type="caution">
    <text evidence="9">The sequence shown here is derived from an EMBL/GenBank/DDBJ whole genome shotgun (WGS) entry which is preliminary data.</text>
</comment>
<dbReference type="SUPFAM" id="SSF51905">
    <property type="entry name" value="FAD/NAD(P)-binding domain"/>
    <property type="match status" value="2"/>
</dbReference>
<dbReference type="InterPro" id="IPR036188">
    <property type="entry name" value="FAD/NAD-bd_sf"/>
</dbReference>
<evidence type="ECO:0000256" key="6">
    <source>
        <dbReference type="ARBA" id="ARBA00023002"/>
    </source>
</evidence>
<evidence type="ECO:0000256" key="4">
    <source>
        <dbReference type="ARBA" id="ARBA00022827"/>
    </source>
</evidence>